<gene>
    <name evidence="2" type="ORF">E2C01_101215</name>
</gene>
<evidence type="ECO:0000313" key="3">
    <source>
        <dbReference type="Proteomes" id="UP000324222"/>
    </source>
</evidence>
<dbReference type="AlphaFoldDB" id="A0A5B7KJJ9"/>
<keyword evidence="1" id="KW-1133">Transmembrane helix</keyword>
<name>A0A5B7KJJ9_PORTR</name>
<keyword evidence="3" id="KW-1185">Reference proteome</keyword>
<dbReference type="Proteomes" id="UP000324222">
    <property type="component" value="Unassembled WGS sequence"/>
</dbReference>
<proteinExistence type="predicted"/>
<dbReference type="EMBL" id="VSRR010146149">
    <property type="protein sequence ID" value="MPD05468.1"/>
    <property type="molecule type" value="Genomic_DNA"/>
</dbReference>
<keyword evidence="1" id="KW-0812">Transmembrane</keyword>
<comment type="caution">
    <text evidence="2">The sequence shown here is derived from an EMBL/GenBank/DDBJ whole genome shotgun (WGS) entry which is preliminary data.</text>
</comment>
<feature type="transmembrane region" description="Helical" evidence="1">
    <location>
        <begin position="17"/>
        <end position="36"/>
    </location>
</feature>
<reference evidence="2 3" key="1">
    <citation type="submission" date="2019-05" db="EMBL/GenBank/DDBJ databases">
        <title>Another draft genome of Portunus trituberculatus and its Hox gene families provides insights of decapod evolution.</title>
        <authorList>
            <person name="Jeong J.-H."/>
            <person name="Song I."/>
            <person name="Kim S."/>
            <person name="Choi T."/>
            <person name="Kim D."/>
            <person name="Ryu S."/>
            <person name="Kim W."/>
        </authorList>
    </citation>
    <scope>NUCLEOTIDE SEQUENCE [LARGE SCALE GENOMIC DNA]</scope>
    <source>
        <tissue evidence="2">Muscle</tissue>
    </source>
</reference>
<evidence type="ECO:0000256" key="1">
    <source>
        <dbReference type="SAM" id="Phobius"/>
    </source>
</evidence>
<evidence type="ECO:0000313" key="2">
    <source>
        <dbReference type="EMBL" id="MPD05468.1"/>
    </source>
</evidence>
<sequence>MCSLFISRAPRFVSTRLVFPIALTVGLFATVMRFVVTGPLKFIWDNILYVYCQDYWWRDMIFVDNLYFGDRVVSVGGGGGGGSIGVMTNRFLEAQIFSCFSFINLQITMEIFIYIHLMFFFNIIIFSS</sequence>
<feature type="transmembrane region" description="Helical" evidence="1">
    <location>
        <begin position="111"/>
        <end position="127"/>
    </location>
</feature>
<accession>A0A5B7KJJ9</accession>
<dbReference type="OrthoDB" id="10006435at2759"/>
<keyword evidence="1" id="KW-0472">Membrane</keyword>
<protein>
    <submittedName>
        <fullName evidence="2">Uncharacterized protein</fullName>
    </submittedName>
</protein>
<organism evidence="2 3">
    <name type="scientific">Portunus trituberculatus</name>
    <name type="common">Swimming crab</name>
    <name type="synonym">Neptunus trituberculatus</name>
    <dbReference type="NCBI Taxonomy" id="210409"/>
    <lineage>
        <taxon>Eukaryota</taxon>
        <taxon>Metazoa</taxon>
        <taxon>Ecdysozoa</taxon>
        <taxon>Arthropoda</taxon>
        <taxon>Crustacea</taxon>
        <taxon>Multicrustacea</taxon>
        <taxon>Malacostraca</taxon>
        <taxon>Eumalacostraca</taxon>
        <taxon>Eucarida</taxon>
        <taxon>Decapoda</taxon>
        <taxon>Pleocyemata</taxon>
        <taxon>Brachyura</taxon>
        <taxon>Eubrachyura</taxon>
        <taxon>Portunoidea</taxon>
        <taxon>Portunidae</taxon>
        <taxon>Portuninae</taxon>
        <taxon>Portunus</taxon>
    </lineage>
</organism>